<gene>
    <name evidence="1" type="ORF">MARSALSMR5_01853</name>
</gene>
<evidence type="ECO:0000313" key="1">
    <source>
        <dbReference type="EMBL" id="ARM83931.1"/>
    </source>
</evidence>
<name>A0A1W6K945_9GAMM</name>
<dbReference type="AlphaFoldDB" id="A0A1W6K945"/>
<sequence length="67" mass="7605">MSKTVELDVSCSVDGRTWNLYSFQYRTQDGLFSGHLYAVSFEHASYVLAELKETAELDGQILEADRI</sequence>
<proteinExistence type="predicted"/>
<organism evidence="1 2">
    <name type="scientific">Marinobacter salarius</name>
    <dbReference type="NCBI Taxonomy" id="1420917"/>
    <lineage>
        <taxon>Bacteria</taxon>
        <taxon>Pseudomonadati</taxon>
        <taxon>Pseudomonadota</taxon>
        <taxon>Gammaproteobacteria</taxon>
        <taxon>Pseudomonadales</taxon>
        <taxon>Marinobacteraceae</taxon>
        <taxon>Marinobacter</taxon>
    </lineage>
</organism>
<accession>A0A1W6K945</accession>
<dbReference type="EMBL" id="CP020931">
    <property type="protein sequence ID" value="ARM83931.1"/>
    <property type="molecule type" value="Genomic_DNA"/>
</dbReference>
<dbReference type="RefSeq" id="WP_085680265.1">
    <property type="nucleotide sequence ID" value="NZ_CP020931.1"/>
</dbReference>
<reference evidence="1 2" key="1">
    <citation type="submission" date="2017-04" db="EMBL/GenBank/DDBJ databases">
        <title>Genome Sequence of Marinobacter salarius strain SMR5 Isolated from a culture of the Diatom Skeletonema marinoi.</title>
        <authorList>
            <person name="Topel M."/>
            <person name="Pinder M.I.M."/>
            <person name="Johansson O.N."/>
            <person name="Kourtchenko O."/>
            <person name="Godhe A."/>
            <person name="Clarke A.K."/>
        </authorList>
    </citation>
    <scope>NUCLEOTIDE SEQUENCE [LARGE SCALE GENOMIC DNA]</scope>
    <source>
        <strain evidence="1 2">SMR5</strain>
    </source>
</reference>
<protein>
    <submittedName>
        <fullName evidence="1">Uncharacterized protein</fullName>
    </submittedName>
</protein>
<dbReference type="GeneID" id="77255814"/>
<dbReference type="Proteomes" id="UP000193100">
    <property type="component" value="Chromosome"/>
</dbReference>
<evidence type="ECO:0000313" key="2">
    <source>
        <dbReference type="Proteomes" id="UP000193100"/>
    </source>
</evidence>